<name>A0A318S9M0_9DEIO</name>
<organism evidence="1 2">
    <name type="scientific">Deinococcus yavapaiensis KR-236</name>
    <dbReference type="NCBI Taxonomy" id="694435"/>
    <lineage>
        <taxon>Bacteria</taxon>
        <taxon>Thermotogati</taxon>
        <taxon>Deinococcota</taxon>
        <taxon>Deinococci</taxon>
        <taxon>Deinococcales</taxon>
        <taxon>Deinococcaceae</taxon>
        <taxon>Deinococcus</taxon>
    </lineage>
</organism>
<dbReference type="AlphaFoldDB" id="A0A318S9M0"/>
<protein>
    <submittedName>
        <fullName evidence="1">Uncharacterized protein</fullName>
    </submittedName>
</protein>
<comment type="caution">
    <text evidence="1">The sequence shown here is derived from an EMBL/GenBank/DDBJ whole genome shotgun (WGS) entry which is preliminary data.</text>
</comment>
<keyword evidence="2" id="KW-1185">Reference proteome</keyword>
<gene>
    <name evidence="1" type="ORF">DES52_103258</name>
</gene>
<evidence type="ECO:0000313" key="1">
    <source>
        <dbReference type="EMBL" id="PYE55425.1"/>
    </source>
</evidence>
<reference evidence="1 2" key="1">
    <citation type="submission" date="2018-06" db="EMBL/GenBank/DDBJ databases">
        <title>Genomic Encyclopedia of Type Strains, Phase IV (KMG-IV): sequencing the most valuable type-strain genomes for metagenomic binning, comparative biology and taxonomic classification.</title>
        <authorList>
            <person name="Goeker M."/>
        </authorList>
    </citation>
    <scope>NUCLEOTIDE SEQUENCE [LARGE SCALE GENOMIC DNA]</scope>
    <source>
        <strain evidence="1 2">DSM 18048</strain>
    </source>
</reference>
<dbReference type="EMBL" id="QJSX01000003">
    <property type="protein sequence ID" value="PYE55425.1"/>
    <property type="molecule type" value="Genomic_DNA"/>
</dbReference>
<sequence>MNNQLAESLDVQSQDVYETLCAKARALSLDAELQAVARRPRFDMGEVLRCALDLLPALEVLPLDLLARELETVLRGPKRGARFA</sequence>
<accession>A0A318S9M0</accession>
<dbReference type="Proteomes" id="UP000248326">
    <property type="component" value="Unassembled WGS sequence"/>
</dbReference>
<evidence type="ECO:0000313" key="2">
    <source>
        <dbReference type="Proteomes" id="UP000248326"/>
    </source>
</evidence>
<proteinExistence type="predicted"/>